<comment type="caution">
    <text evidence="1">The sequence shown here is derived from an EMBL/GenBank/DDBJ whole genome shotgun (WGS) entry which is preliminary data.</text>
</comment>
<dbReference type="PROSITE" id="PS51257">
    <property type="entry name" value="PROKAR_LIPOPROTEIN"/>
    <property type="match status" value="1"/>
</dbReference>
<proteinExistence type="predicted"/>
<dbReference type="Proteomes" id="UP000192343">
    <property type="component" value="Unassembled WGS sequence"/>
</dbReference>
<accession>A0A1Y1S0W6</accession>
<evidence type="ECO:0000313" key="1">
    <source>
        <dbReference type="EMBL" id="ORC35994.1"/>
    </source>
</evidence>
<dbReference type="InterPro" id="IPR025324">
    <property type="entry name" value="DUF4230"/>
</dbReference>
<protein>
    <recommendedName>
        <fullName evidence="3">DUF4230 domain-containing protein</fullName>
    </recommendedName>
</protein>
<sequence length="194" mass="22006">MSRPSTEFLRICLLIGIAALFSGCSVDSEQRLSPIRQQIRSVLEIPSYEHIYREVIYLGKENSFLGFRTLDQRLLFAVDMRVQAGIRLDRGFQLRPAGTRRIDILLPPAEILLIDADEESIEQFFLLERGGSITHTEYYDEIELSKESVRDDAISRGILDKAEENARTLIRGILSGAGYREIRFITVDPGEEGA</sequence>
<keyword evidence="2" id="KW-1185">Reference proteome</keyword>
<dbReference type="RefSeq" id="WP_083049823.1">
    <property type="nucleotide sequence ID" value="NZ_MWQY01000007.1"/>
</dbReference>
<gene>
    <name evidence="1" type="ORF">B4O97_07960</name>
</gene>
<organism evidence="1 2">
    <name type="scientific">Marispirochaeta aestuarii</name>
    <dbReference type="NCBI Taxonomy" id="1963862"/>
    <lineage>
        <taxon>Bacteria</taxon>
        <taxon>Pseudomonadati</taxon>
        <taxon>Spirochaetota</taxon>
        <taxon>Spirochaetia</taxon>
        <taxon>Spirochaetales</taxon>
        <taxon>Spirochaetaceae</taxon>
        <taxon>Marispirochaeta</taxon>
    </lineage>
</organism>
<evidence type="ECO:0000313" key="2">
    <source>
        <dbReference type="Proteomes" id="UP000192343"/>
    </source>
</evidence>
<dbReference type="AlphaFoldDB" id="A0A1Y1S0W6"/>
<evidence type="ECO:0008006" key="3">
    <source>
        <dbReference type="Google" id="ProtNLM"/>
    </source>
</evidence>
<dbReference type="EMBL" id="MWQY01000007">
    <property type="protein sequence ID" value="ORC35994.1"/>
    <property type="molecule type" value="Genomic_DNA"/>
</dbReference>
<reference evidence="1 2" key="1">
    <citation type="submission" date="2017-03" db="EMBL/GenBank/DDBJ databases">
        <title>Draft Genome sequence of Marispirochaeta sp. strain JC444.</title>
        <authorList>
            <person name="Shivani Y."/>
            <person name="Subhash Y."/>
            <person name="Sasikala C."/>
            <person name="Ramana C."/>
        </authorList>
    </citation>
    <scope>NUCLEOTIDE SEQUENCE [LARGE SCALE GENOMIC DNA]</scope>
    <source>
        <strain evidence="1 2">JC444</strain>
    </source>
</reference>
<dbReference type="OrthoDB" id="371177at2"/>
<dbReference type="Pfam" id="PF14014">
    <property type="entry name" value="DUF4230"/>
    <property type="match status" value="1"/>
</dbReference>
<name>A0A1Y1S0W6_9SPIO</name>
<dbReference type="STRING" id="1963862.B4O97_07960"/>